<keyword evidence="7" id="KW-1133">Transmembrane helix</keyword>
<dbReference type="PANTHER" id="PTHR23155">
    <property type="entry name" value="DISEASE RESISTANCE PROTEIN RP"/>
    <property type="match status" value="1"/>
</dbReference>
<sequence>MELVTGVLPRLIPKLGDLLAEDYNLRKGVKGEIMVLQAELESFVGALKDISRIPPDQLDNQAKVWSRNVRDLSYDLESCIDRFMVRCKRDEPAKHHGLKKAIDGSIDWLMQPIVHHKFATRVTVIRSRVMELTTRHRRYGIGIGLYKAVPVDPRLFSQHKMATDLVGIDAARDEIIKIMVQGNETSMQRGNIVAIVGPAGLGKTTLANAVYQKLREQFDCCAFVSVSQKPDMNRLFYSIHNNPVKNFKGETLDERWFINKTREFLQDKRYLVVIDDLWDILVWEMIADALPHNNCGYRIIITTRISSIAKHVGYTYEMEPLSPRDSKILLYSRIFGSDYNEDKETCPYWDLAEVSDQILQKCAGLPLAIITIASLLDSKERDKMDWYEVYNSISTEFNRDMSLNNMAGIFKFSYNYLPSHLRTCLLYLSMFPEGFQIDKNRLIWMWIAEGFIPCEKQGDGLFELGESYFNELINRSMIIPIVNKYHGMIDHCRVYDIMLENICSLASEENFVTILNDYHHTHPSQRVRRLSLQNGKEYQITTQATRSIMQQVRSVIVFPSVVDRMPPLGSLRELCVLDLNDCDLSQGCSLKYIGNLFHLRYLGLSNTRITQLPEEVGNLQFLQTLSVTCNEIANLPSTVVRLRHLMCLRIDMDTRVPNGIASLTSLEELSQIGIYDSTDIEIIYCLTELRVLDISCHIECMDSLEKSLVECLCKLQKIQNLNIIVTSGECKLDGLVLSQKLRRLSLWGCWFSTLPAWVNSSLLVDLSFISIAVIELKEEDLEILGRLPALCYLNLKVDHENLGIIRRFIIGAIFFPCLVGCVLWGFRGPVVFHQGAMPRLTSLRFTLHARDMREISGSSEGGYDFGFQNLPSLQDVTVFFRCGGTSDKEVKEVKAALRHATTVHPNHPTIDIVGYEDKDE</sequence>
<dbReference type="GO" id="GO:0043531">
    <property type="term" value="F:ADP binding"/>
    <property type="evidence" value="ECO:0007669"/>
    <property type="project" value="InterPro"/>
</dbReference>
<dbReference type="Gramene" id="TKW01859">
    <property type="protein sequence ID" value="TKW01859"/>
    <property type="gene ID" value="SEVIR_8G207200v2"/>
</dbReference>
<proteinExistence type="inferred from homology"/>
<keyword evidence="10" id="KW-1185">Reference proteome</keyword>
<dbReference type="Pfam" id="PF00931">
    <property type="entry name" value="NB-ARC"/>
    <property type="match status" value="1"/>
</dbReference>
<evidence type="ECO:0000256" key="2">
    <source>
        <dbReference type="ARBA" id="ARBA00022614"/>
    </source>
</evidence>
<dbReference type="GO" id="GO:0042742">
    <property type="term" value="P:defense response to bacterium"/>
    <property type="evidence" value="ECO:0007669"/>
    <property type="project" value="UniProtKB-ARBA"/>
</dbReference>
<keyword evidence="3" id="KW-0677">Repeat</keyword>
<dbReference type="InterPro" id="IPR036388">
    <property type="entry name" value="WH-like_DNA-bd_sf"/>
</dbReference>
<dbReference type="Pfam" id="PF23559">
    <property type="entry name" value="WHD_DRP"/>
    <property type="match status" value="1"/>
</dbReference>
<reference evidence="9 10" key="1">
    <citation type="submission" date="2019-03" db="EMBL/GenBank/DDBJ databases">
        <title>WGS assembly of Setaria viridis.</title>
        <authorList>
            <person name="Huang P."/>
            <person name="Jenkins J."/>
            <person name="Grimwood J."/>
            <person name="Barry K."/>
            <person name="Healey A."/>
            <person name="Mamidi S."/>
            <person name="Sreedasyam A."/>
            <person name="Shu S."/>
            <person name="Feldman M."/>
            <person name="Wu J."/>
            <person name="Yu Y."/>
            <person name="Chen C."/>
            <person name="Johnson J."/>
            <person name="Rokhsar D."/>
            <person name="Baxter I."/>
            <person name="Schmutz J."/>
            <person name="Brutnell T."/>
            <person name="Kellogg E."/>
        </authorList>
    </citation>
    <scope>NUCLEOTIDE SEQUENCE [LARGE SCALE GENOMIC DNA]</scope>
    <source>
        <strain evidence="10">cv. A10</strain>
    </source>
</reference>
<evidence type="ECO:0000256" key="6">
    <source>
        <dbReference type="ARBA" id="ARBA00023054"/>
    </source>
</evidence>
<dbReference type="InterPro" id="IPR055414">
    <property type="entry name" value="LRR_R13L4/SHOC2-like"/>
</dbReference>
<dbReference type="Gramene" id="TKW01861">
    <property type="protein sequence ID" value="TKW01861"/>
    <property type="gene ID" value="SEVIR_8G207200v2"/>
</dbReference>
<organism evidence="9 10">
    <name type="scientific">Setaria viridis</name>
    <name type="common">Green bristlegrass</name>
    <name type="synonym">Setaria italica subsp. viridis</name>
    <dbReference type="NCBI Taxonomy" id="4556"/>
    <lineage>
        <taxon>Eukaryota</taxon>
        <taxon>Viridiplantae</taxon>
        <taxon>Streptophyta</taxon>
        <taxon>Embryophyta</taxon>
        <taxon>Tracheophyta</taxon>
        <taxon>Spermatophyta</taxon>
        <taxon>Magnoliopsida</taxon>
        <taxon>Liliopsida</taxon>
        <taxon>Poales</taxon>
        <taxon>Poaceae</taxon>
        <taxon>PACMAD clade</taxon>
        <taxon>Panicoideae</taxon>
        <taxon>Panicodae</taxon>
        <taxon>Paniceae</taxon>
        <taxon>Cenchrinae</taxon>
        <taxon>Setaria</taxon>
    </lineage>
</organism>
<name>A0A4U6THL5_SETVI</name>
<feature type="transmembrane region" description="Helical" evidence="7">
    <location>
        <begin position="808"/>
        <end position="826"/>
    </location>
</feature>
<dbReference type="SMART" id="SM00382">
    <property type="entry name" value="AAA"/>
    <property type="match status" value="1"/>
</dbReference>
<dbReference type="InterPro" id="IPR058922">
    <property type="entry name" value="WHD_DRP"/>
</dbReference>
<evidence type="ECO:0000256" key="3">
    <source>
        <dbReference type="ARBA" id="ARBA00022737"/>
    </source>
</evidence>
<evidence type="ECO:0000313" key="10">
    <source>
        <dbReference type="Proteomes" id="UP000298652"/>
    </source>
</evidence>
<keyword evidence="5" id="KW-0611">Plant defense</keyword>
<dbReference type="Pfam" id="PF18052">
    <property type="entry name" value="Rx_N"/>
    <property type="match status" value="1"/>
</dbReference>
<dbReference type="AlphaFoldDB" id="A0A4U6THL5"/>
<dbReference type="EMBL" id="CM016559">
    <property type="protein sequence ID" value="TKW01861.1"/>
    <property type="molecule type" value="Genomic_DNA"/>
</dbReference>
<dbReference type="PRINTS" id="PR00364">
    <property type="entry name" value="DISEASERSIST"/>
</dbReference>
<dbReference type="Proteomes" id="UP000298652">
    <property type="component" value="Chromosome 8"/>
</dbReference>
<evidence type="ECO:0000256" key="1">
    <source>
        <dbReference type="ARBA" id="ARBA00008894"/>
    </source>
</evidence>
<evidence type="ECO:0000256" key="4">
    <source>
        <dbReference type="ARBA" id="ARBA00022741"/>
    </source>
</evidence>
<dbReference type="InterPro" id="IPR027417">
    <property type="entry name" value="P-loop_NTPase"/>
</dbReference>
<dbReference type="PANTHER" id="PTHR23155:SF1116">
    <property type="entry name" value="OS12G0273300 PROTEIN"/>
    <property type="match status" value="1"/>
</dbReference>
<dbReference type="SUPFAM" id="SSF52058">
    <property type="entry name" value="L domain-like"/>
    <property type="match status" value="1"/>
</dbReference>
<evidence type="ECO:0000256" key="5">
    <source>
        <dbReference type="ARBA" id="ARBA00022821"/>
    </source>
</evidence>
<protein>
    <recommendedName>
        <fullName evidence="8">AAA+ ATPase domain-containing protein</fullName>
    </recommendedName>
</protein>
<feature type="domain" description="AAA+ ATPase" evidence="8">
    <location>
        <begin position="189"/>
        <end position="324"/>
    </location>
</feature>
<dbReference type="Gene3D" id="1.20.5.4130">
    <property type="match status" value="1"/>
</dbReference>
<dbReference type="InterPro" id="IPR002182">
    <property type="entry name" value="NB-ARC"/>
</dbReference>
<keyword evidence="7" id="KW-0812">Transmembrane</keyword>
<dbReference type="InterPro" id="IPR041118">
    <property type="entry name" value="Rx_N"/>
</dbReference>
<comment type="similarity">
    <text evidence="1">Belongs to the disease resistance NB-LRR family.</text>
</comment>
<dbReference type="Gene3D" id="1.10.10.10">
    <property type="entry name" value="Winged helix-like DNA-binding domain superfamily/Winged helix DNA-binding domain"/>
    <property type="match status" value="1"/>
</dbReference>
<dbReference type="Gene3D" id="3.40.50.300">
    <property type="entry name" value="P-loop containing nucleotide triphosphate hydrolases"/>
    <property type="match status" value="1"/>
</dbReference>
<dbReference type="EMBL" id="CM016559">
    <property type="protein sequence ID" value="TKW01859.1"/>
    <property type="molecule type" value="Genomic_DNA"/>
</dbReference>
<dbReference type="Pfam" id="PF23598">
    <property type="entry name" value="LRR_14"/>
    <property type="match status" value="1"/>
</dbReference>
<dbReference type="Gene3D" id="1.10.8.430">
    <property type="entry name" value="Helical domain of apoptotic protease-activating factors"/>
    <property type="match status" value="1"/>
</dbReference>
<dbReference type="InterPro" id="IPR044974">
    <property type="entry name" value="Disease_R_plants"/>
</dbReference>
<gene>
    <name evidence="9" type="ORF">SEVIR_8G207200v2</name>
</gene>
<evidence type="ECO:0000259" key="8">
    <source>
        <dbReference type="SMART" id="SM00382"/>
    </source>
</evidence>
<evidence type="ECO:0000256" key="7">
    <source>
        <dbReference type="SAM" id="Phobius"/>
    </source>
</evidence>
<keyword evidence="7" id="KW-0472">Membrane</keyword>
<accession>A0A4U6THL5</accession>
<dbReference type="GO" id="GO:0002758">
    <property type="term" value="P:innate immune response-activating signaling pathway"/>
    <property type="evidence" value="ECO:0007669"/>
    <property type="project" value="UniProtKB-ARBA"/>
</dbReference>
<keyword evidence="4" id="KW-0547">Nucleotide-binding</keyword>
<dbReference type="SUPFAM" id="SSF52540">
    <property type="entry name" value="P-loop containing nucleoside triphosphate hydrolases"/>
    <property type="match status" value="1"/>
</dbReference>
<dbReference type="InterPro" id="IPR042197">
    <property type="entry name" value="Apaf_helical"/>
</dbReference>
<dbReference type="InterPro" id="IPR032675">
    <property type="entry name" value="LRR_dom_sf"/>
</dbReference>
<dbReference type="GO" id="GO:0009626">
    <property type="term" value="P:plant-type hypersensitive response"/>
    <property type="evidence" value="ECO:0007669"/>
    <property type="project" value="UniProtKB-ARBA"/>
</dbReference>
<dbReference type="InterPro" id="IPR038005">
    <property type="entry name" value="RX-like_CC"/>
</dbReference>
<dbReference type="InterPro" id="IPR003593">
    <property type="entry name" value="AAA+_ATPase"/>
</dbReference>
<keyword evidence="6" id="KW-0175">Coiled coil</keyword>
<dbReference type="CDD" id="cd14798">
    <property type="entry name" value="RX-CC_like"/>
    <property type="match status" value="1"/>
</dbReference>
<keyword evidence="2" id="KW-0433">Leucine-rich repeat</keyword>
<dbReference type="FunFam" id="1.10.10.10:FF:000322">
    <property type="entry name" value="Probable disease resistance protein At1g63360"/>
    <property type="match status" value="1"/>
</dbReference>
<dbReference type="Gramene" id="TKW01860">
    <property type="protein sequence ID" value="TKW01860"/>
    <property type="gene ID" value="SEVIR_8G207200v2"/>
</dbReference>
<evidence type="ECO:0000313" key="9">
    <source>
        <dbReference type="EMBL" id="TKW01861.1"/>
    </source>
</evidence>
<dbReference type="Gene3D" id="3.80.10.10">
    <property type="entry name" value="Ribonuclease Inhibitor"/>
    <property type="match status" value="1"/>
</dbReference>
<dbReference type="EMBL" id="CM016559">
    <property type="protein sequence ID" value="TKW01860.1"/>
    <property type="molecule type" value="Genomic_DNA"/>
</dbReference>